<evidence type="ECO:0000313" key="2">
    <source>
        <dbReference type="Proteomes" id="UP000186720"/>
    </source>
</evidence>
<dbReference type="AlphaFoldDB" id="A0A1Q6A585"/>
<proteinExistence type="predicted"/>
<dbReference type="SUPFAM" id="SSF48452">
    <property type="entry name" value="TPR-like"/>
    <property type="match status" value="1"/>
</dbReference>
<sequence>MVKAQESTVPIADSTSAELSKAGEWKQLIDYGQQTIANGTDFPGLRLRVAFAWFITGNYKAALAEYNNVLQKDAYNQTARYYAYYCAQFLNNDLQASYNAKYWDKESLKKEDISPFGLIDMGFETGGKFVSNRWRGNGFYSRFGLTNRLGWRLQLEQSVLYFKQNIYNRIGFGPHSDRYKLADDQSEYFAKLSYALNQRLTVLGSYHYLNTKYNSAAYHSNLWMAGIKYAGTAVDLQGDVNFGNIINQPLIQYNAKLTYYPLGNLNLYTISRLSDKHLKNVDHFIYNQAIGFKLAKNTWLESGLTFGNQEDYIDTDGLYVYNSVDNTKLKFNETAFFQMSNNAQLRLIYTYEKKTDAYFPMNYNQNSITLGFLWKF</sequence>
<protein>
    <submittedName>
        <fullName evidence="1">Uncharacterized protein</fullName>
    </submittedName>
</protein>
<dbReference type="EMBL" id="MPPL01000001">
    <property type="protein sequence ID" value="OKS89163.1"/>
    <property type="molecule type" value="Genomic_DNA"/>
</dbReference>
<dbReference type="STRING" id="1302689.RG47T_4645"/>
<dbReference type="InterPro" id="IPR011990">
    <property type="entry name" value="TPR-like_helical_dom_sf"/>
</dbReference>
<organism evidence="1 2">
    <name type="scientific">Mucilaginibacter polytrichastri</name>
    <dbReference type="NCBI Taxonomy" id="1302689"/>
    <lineage>
        <taxon>Bacteria</taxon>
        <taxon>Pseudomonadati</taxon>
        <taxon>Bacteroidota</taxon>
        <taxon>Sphingobacteriia</taxon>
        <taxon>Sphingobacteriales</taxon>
        <taxon>Sphingobacteriaceae</taxon>
        <taxon>Mucilaginibacter</taxon>
    </lineage>
</organism>
<reference evidence="1 2" key="1">
    <citation type="submission" date="2016-11" db="EMBL/GenBank/DDBJ databases">
        <title>Whole Genome Sequencing of Mucilaginibacter polytrichastri RG4-7(T) isolated from the moss sample.</title>
        <authorList>
            <person name="Li Y."/>
        </authorList>
    </citation>
    <scope>NUCLEOTIDE SEQUENCE [LARGE SCALE GENOMIC DNA]</scope>
    <source>
        <strain evidence="1 2">RG4-7</strain>
    </source>
</reference>
<gene>
    <name evidence="1" type="ORF">RG47T_4645</name>
</gene>
<name>A0A1Q6A585_9SPHI</name>
<keyword evidence="2" id="KW-1185">Reference proteome</keyword>
<dbReference type="Proteomes" id="UP000186720">
    <property type="component" value="Unassembled WGS sequence"/>
</dbReference>
<evidence type="ECO:0000313" key="1">
    <source>
        <dbReference type="EMBL" id="OKS89163.1"/>
    </source>
</evidence>
<accession>A0A1Q6A585</accession>
<comment type="caution">
    <text evidence="1">The sequence shown here is derived from an EMBL/GenBank/DDBJ whole genome shotgun (WGS) entry which is preliminary data.</text>
</comment>